<protein>
    <submittedName>
        <fullName evidence="3">Uncharacterized protein</fullName>
    </submittedName>
</protein>
<reference evidence="3" key="1">
    <citation type="submission" date="2022-08" db="EMBL/GenBank/DDBJ databases">
        <title>Genome sequencing of Nocardioides sp. STR2.</title>
        <authorList>
            <person name="So Y."/>
        </authorList>
    </citation>
    <scope>NUCLEOTIDE SEQUENCE</scope>
    <source>
        <strain evidence="3">STR2</strain>
    </source>
</reference>
<evidence type="ECO:0000313" key="4">
    <source>
        <dbReference type="Proteomes" id="UP001074726"/>
    </source>
</evidence>
<evidence type="ECO:0000256" key="1">
    <source>
        <dbReference type="SAM" id="MobiDB-lite"/>
    </source>
</evidence>
<dbReference type="RefSeq" id="WP_268112227.1">
    <property type="nucleotide sequence ID" value="NZ_JAPPUX010000004.1"/>
</dbReference>
<keyword evidence="2" id="KW-0732">Signal</keyword>
<evidence type="ECO:0000256" key="2">
    <source>
        <dbReference type="SAM" id="SignalP"/>
    </source>
</evidence>
<feature type="chain" id="PRO_5045053319" evidence="2">
    <location>
        <begin position="18"/>
        <end position="312"/>
    </location>
</feature>
<proteinExistence type="predicted"/>
<organism evidence="3 4">
    <name type="scientific">Nocardioides pini</name>
    <dbReference type="NCBI Taxonomy" id="2975053"/>
    <lineage>
        <taxon>Bacteria</taxon>
        <taxon>Bacillati</taxon>
        <taxon>Actinomycetota</taxon>
        <taxon>Actinomycetes</taxon>
        <taxon>Propionibacteriales</taxon>
        <taxon>Nocardioidaceae</taxon>
        <taxon>Nocardioides</taxon>
    </lineage>
</organism>
<dbReference type="EMBL" id="JAPPUX010000004">
    <property type="protein sequence ID" value="MCY4727261.1"/>
    <property type="molecule type" value="Genomic_DNA"/>
</dbReference>
<feature type="region of interest" description="Disordered" evidence="1">
    <location>
        <begin position="158"/>
        <end position="187"/>
    </location>
</feature>
<comment type="caution">
    <text evidence="3">The sequence shown here is derived from an EMBL/GenBank/DDBJ whole genome shotgun (WGS) entry which is preliminary data.</text>
</comment>
<name>A0ABT4CEM5_9ACTN</name>
<evidence type="ECO:0000313" key="3">
    <source>
        <dbReference type="EMBL" id="MCY4727261.1"/>
    </source>
</evidence>
<feature type="signal peptide" evidence="2">
    <location>
        <begin position="1"/>
        <end position="17"/>
    </location>
</feature>
<gene>
    <name evidence="3" type="ORF">NYO98_13315</name>
</gene>
<keyword evidence="4" id="KW-1185">Reference proteome</keyword>
<feature type="compositionally biased region" description="Polar residues" evidence="1">
    <location>
        <begin position="163"/>
        <end position="182"/>
    </location>
</feature>
<accession>A0ABT4CEM5</accession>
<sequence length="312" mass="32802">MLAVGFAVVGVAGAASAHHNTINASVVCKTGGGWSVTWRVENSETVSETIRASNRAAVPVGSRLTSRQVRTFGETITTKPTADVTLRLDARWDNGNTNTSYGTIAKASFTDDCVVKTVQPPTIPVVDDCGPGNAHYGQVPSGPWTSTTNADGSVTVTTTSGTQFPNGATSTTYPAPTDSNEPCPTPPVVPPAPPVPPVPPVEPPVATPPVLAPPEVLPAEARVVSARARKIDKCGTRGDVYKVVKRSGVVYTSKGKVLRQGVWLKAGAARITVRAHATDASYRLEGKRQWRMTFRTRPCAQAPEVAPSTGQR</sequence>
<dbReference type="Proteomes" id="UP001074726">
    <property type="component" value="Unassembled WGS sequence"/>
</dbReference>